<feature type="region of interest" description="Disordered" evidence="7">
    <location>
        <begin position="313"/>
        <end position="333"/>
    </location>
</feature>
<dbReference type="PANTHER" id="PTHR23063">
    <property type="entry name" value="PHOSPHOLIPID ACYLTRANSFERASE"/>
    <property type="match status" value="1"/>
</dbReference>
<evidence type="ECO:0000256" key="6">
    <source>
        <dbReference type="ARBA" id="ARBA00023315"/>
    </source>
</evidence>
<keyword evidence="3 8" id="KW-1133">Transmembrane helix</keyword>
<evidence type="ECO:0000256" key="1">
    <source>
        <dbReference type="ARBA" id="ARBA00022679"/>
    </source>
</evidence>
<feature type="domain" description="CUE" evidence="9">
    <location>
        <begin position="267"/>
        <end position="309"/>
    </location>
</feature>
<evidence type="ECO:0000256" key="8">
    <source>
        <dbReference type="SAM" id="Phobius"/>
    </source>
</evidence>
<dbReference type="PANTHER" id="PTHR23063:SF52">
    <property type="entry name" value="LYSOPHOSPHATIDYLCHOLINE ACYLTRANSFERASE"/>
    <property type="match status" value="1"/>
</dbReference>
<gene>
    <name evidence="11" type="primary">LOC113393723</name>
</gene>
<dbReference type="PROSITE" id="PS51140">
    <property type="entry name" value="CUE"/>
    <property type="match status" value="1"/>
</dbReference>
<organism evidence="10 11">
    <name type="scientific">Vanessa tameamea</name>
    <name type="common">Kamehameha butterfly</name>
    <dbReference type="NCBI Taxonomy" id="334116"/>
    <lineage>
        <taxon>Eukaryota</taxon>
        <taxon>Metazoa</taxon>
        <taxon>Ecdysozoa</taxon>
        <taxon>Arthropoda</taxon>
        <taxon>Hexapoda</taxon>
        <taxon>Insecta</taxon>
        <taxon>Pterygota</taxon>
        <taxon>Neoptera</taxon>
        <taxon>Endopterygota</taxon>
        <taxon>Lepidoptera</taxon>
        <taxon>Glossata</taxon>
        <taxon>Ditrysia</taxon>
        <taxon>Papilionoidea</taxon>
        <taxon>Nymphalidae</taxon>
        <taxon>Nymphalinae</taxon>
        <taxon>Vanessa</taxon>
    </lineage>
</organism>
<evidence type="ECO:0000256" key="2">
    <source>
        <dbReference type="ARBA" id="ARBA00022692"/>
    </source>
</evidence>
<feature type="transmembrane region" description="Helical" evidence="8">
    <location>
        <begin position="22"/>
        <end position="50"/>
    </location>
</feature>
<keyword evidence="6" id="KW-0012">Acyltransferase</keyword>
<dbReference type="Gene3D" id="1.10.8.10">
    <property type="entry name" value="DNA helicase RuvA subunit, C-terminal domain"/>
    <property type="match status" value="1"/>
</dbReference>
<protein>
    <submittedName>
        <fullName evidence="11">Lipid droplet-regulating VLDL assembly factor AUP1-like</fullName>
    </submittedName>
</protein>
<keyword evidence="2 8" id="KW-0812">Transmembrane</keyword>
<dbReference type="GeneID" id="113393723"/>
<evidence type="ECO:0000256" key="3">
    <source>
        <dbReference type="ARBA" id="ARBA00022989"/>
    </source>
</evidence>
<dbReference type="InterPro" id="IPR048056">
    <property type="entry name" value="AUP1_CUE"/>
</dbReference>
<dbReference type="Pfam" id="PF02845">
    <property type="entry name" value="CUE"/>
    <property type="match status" value="1"/>
</dbReference>
<dbReference type="InterPro" id="IPR003892">
    <property type="entry name" value="CUE"/>
</dbReference>
<evidence type="ECO:0000256" key="4">
    <source>
        <dbReference type="ARBA" id="ARBA00023098"/>
    </source>
</evidence>
<evidence type="ECO:0000313" key="11">
    <source>
        <dbReference type="RefSeq" id="XP_064073361.1"/>
    </source>
</evidence>
<evidence type="ECO:0000259" key="9">
    <source>
        <dbReference type="PROSITE" id="PS51140"/>
    </source>
</evidence>
<evidence type="ECO:0000256" key="5">
    <source>
        <dbReference type="ARBA" id="ARBA00023136"/>
    </source>
</evidence>
<evidence type="ECO:0000256" key="7">
    <source>
        <dbReference type="SAM" id="MobiDB-lite"/>
    </source>
</evidence>
<reference evidence="11" key="1">
    <citation type="submission" date="2025-08" db="UniProtKB">
        <authorList>
            <consortium name="RefSeq"/>
        </authorList>
    </citation>
    <scope>IDENTIFICATION</scope>
    <source>
        <tissue evidence="11">Whole body</tissue>
    </source>
</reference>
<accession>A0ABM4APY1</accession>
<dbReference type="CDD" id="cd14420">
    <property type="entry name" value="CUE_AUP1"/>
    <property type="match status" value="1"/>
</dbReference>
<dbReference type="RefSeq" id="XP_064073361.1">
    <property type="nucleotide sequence ID" value="XM_064217291.1"/>
</dbReference>
<sequence>MALTVDKLTNDERFSGDNVLQFLLYLPLGLVLMAFRIVLALILWIAAIILPNKSAVRQLLSTLACWTFGVYVKVKGNKDPRCSVLVANYVSCLDSLAAAHTLGTISLRKWKVPPFFASTLGIKNAAQFVRKQHFTESPSKPVLLQPEGGPTNGKGLLKFNDWSFPIGNRVQPIAITVERPFTNVTVHRPNDKIDVFPWWDALWFLWTPCSVYTLRALPALDRKDDNDQEFVDRMRQAIADALQVEATPWSLCEVSRARRAPPAARRAPPPAARRVQEVLPRVPLADIVRDLEKTRSVDVTITNFLEGITPYTPIPEPAVEPQPSTSQAPPKYVSPAPTGVFSKSAKERQMSFQEKKAQMIAEARQRYIEKHGLNVASKC</sequence>
<proteinExistence type="predicted"/>
<evidence type="ECO:0000313" key="10">
    <source>
        <dbReference type="Proteomes" id="UP001652626"/>
    </source>
</evidence>
<keyword evidence="4" id="KW-0443">Lipid metabolism</keyword>
<keyword evidence="5 8" id="KW-0472">Membrane</keyword>
<dbReference type="Proteomes" id="UP001652626">
    <property type="component" value="Chromosome 16"/>
</dbReference>
<keyword evidence="10" id="KW-1185">Reference proteome</keyword>
<keyword evidence="1" id="KW-0808">Transferase</keyword>
<name>A0ABM4APY1_VANTA</name>